<keyword evidence="2" id="KW-1185">Reference proteome</keyword>
<organism evidence="1 2">
    <name type="scientific">Caerostris extrusa</name>
    <name type="common">Bark spider</name>
    <name type="synonym">Caerostris bankana</name>
    <dbReference type="NCBI Taxonomy" id="172846"/>
    <lineage>
        <taxon>Eukaryota</taxon>
        <taxon>Metazoa</taxon>
        <taxon>Ecdysozoa</taxon>
        <taxon>Arthropoda</taxon>
        <taxon>Chelicerata</taxon>
        <taxon>Arachnida</taxon>
        <taxon>Araneae</taxon>
        <taxon>Araneomorphae</taxon>
        <taxon>Entelegynae</taxon>
        <taxon>Araneoidea</taxon>
        <taxon>Araneidae</taxon>
        <taxon>Caerostris</taxon>
    </lineage>
</organism>
<gene>
    <name evidence="1" type="ORF">CEXT_401101</name>
</gene>
<dbReference type="Proteomes" id="UP001054945">
    <property type="component" value="Unassembled WGS sequence"/>
</dbReference>
<protein>
    <submittedName>
        <fullName evidence="1">Uncharacterized protein</fullName>
    </submittedName>
</protein>
<accession>A0AAV4QDP7</accession>
<evidence type="ECO:0000313" key="1">
    <source>
        <dbReference type="EMBL" id="GIY07240.1"/>
    </source>
</evidence>
<evidence type="ECO:0000313" key="2">
    <source>
        <dbReference type="Proteomes" id="UP001054945"/>
    </source>
</evidence>
<sequence>MVTTDRCMDRMDNGSTTDRRMYRIDNGSLTVRCMDRMDNGSSTDHRMDRMDNGSSTDRRIVIRCWNMRELLEVMEEEFAVFHWCLNFPDSNLVGNSDVVTTKKLCNNLEWIIPFIHILYHML</sequence>
<dbReference type="EMBL" id="BPLR01006073">
    <property type="protein sequence ID" value="GIY07240.1"/>
    <property type="molecule type" value="Genomic_DNA"/>
</dbReference>
<comment type="caution">
    <text evidence="1">The sequence shown here is derived from an EMBL/GenBank/DDBJ whole genome shotgun (WGS) entry which is preliminary data.</text>
</comment>
<dbReference type="AlphaFoldDB" id="A0AAV4QDP7"/>
<reference evidence="1 2" key="1">
    <citation type="submission" date="2021-06" db="EMBL/GenBank/DDBJ databases">
        <title>Caerostris extrusa draft genome.</title>
        <authorList>
            <person name="Kono N."/>
            <person name="Arakawa K."/>
        </authorList>
    </citation>
    <scope>NUCLEOTIDE SEQUENCE [LARGE SCALE GENOMIC DNA]</scope>
</reference>
<name>A0AAV4QDP7_CAEEX</name>
<proteinExistence type="predicted"/>